<dbReference type="PROSITE" id="PS00086">
    <property type="entry name" value="CYTOCHROME_P450"/>
    <property type="match status" value="1"/>
</dbReference>
<keyword evidence="8" id="KW-0256">Endoplasmic reticulum</keyword>
<dbReference type="FunFam" id="1.10.630.10:FF:000182">
    <property type="entry name" value="Cytochrome P450 3A4"/>
    <property type="match status" value="1"/>
</dbReference>
<evidence type="ECO:0000256" key="1">
    <source>
        <dbReference type="ARBA" id="ARBA00001971"/>
    </source>
</evidence>
<evidence type="ECO:0000256" key="14">
    <source>
        <dbReference type="PIRSR" id="PIRSR602401-1"/>
    </source>
</evidence>
<dbReference type="CDD" id="cd11056">
    <property type="entry name" value="CYP6-like"/>
    <property type="match status" value="1"/>
</dbReference>
<dbReference type="Pfam" id="PF00067">
    <property type="entry name" value="p450"/>
    <property type="match status" value="1"/>
</dbReference>
<comment type="cofactor">
    <cofactor evidence="1 14">
        <name>heme</name>
        <dbReference type="ChEBI" id="CHEBI:30413"/>
    </cofactor>
</comment>
<dbReference type="InterPro" id="IPR002401">
    <property type="entry name" value="Cyt_P450_E_grp-I"/>
</dbReference>
<evidence type="ECO:0000256" key="5">
    <source>
        <dbReference type="ARBA" id="ARBA00010617"/>
    </source>
</evidence>
<comment type="subcellular location">
    <subcellularLocation>
        <location evidence="4">Endoplasmic reticulum membrane</location>
        <topology evidence="4">Peripheral membrane protein</topology>
    </subcellularLocation>
    <subcellularLocation>
        <location evidence="3">Microsome membrane</location>
        <topology evidence="3">Peripheral membrane protein</topology>
    </subcellularLocation>
</comment>
<keyword evidence="6 14" id="KW-0349">Heme</keyword>
<comment type="caution">
    <text evidence="16">The sequence shown here is derived from an EMBL/GenBank/DDBJ whole genome shotgun (WGS) entry which is preliminary data.</text>
</comment>
<evidence type="ECO:0000256" key="4">
    <source>
        <dbReference type="ARBA" id="ARBA00004406"/>
    </source>
</evidence>
<sequence>MLGVILIGVILISIYVWQKISLSYWKRRGVPGPKPCPFVGNIGRHLIGKCTLGKIMQDIYKQYESYPFVGLYRATKPVLLVRDPDMIYEVLVKNFQSFRNNEFYLEQKSDQLFAHNPFLLRDKEWKDTRHLVTPGMTSGRMKAMYPILKIVAKNFVKFIENHPTASTDGIESRQLTKRLTIDYVAKSAFGIDSKSFDSYEDISEFNKLANQFLSPGTAFSFVFMLAQIFPVIIRMNALKLVSKNLESRLVEIISEVVEYRKKNNVQGKEYLQFLIDLSEEKHFGIKTIAGHASTFFLDAYETTSLVLSHLLLNLAQYPEYQDKIREEIRKHELENGGELTYEAIHDMPWLDACFYESFRYTPAADIQAKLCTEAFEYTPTNPDFKNMTVKLTPGDVVILPFGIICKDPKYFENPNKFMPERMFNKDQFLKSTFSPFSEGPRACIGRRLGIMQAKLGAAVILKNFRLSVSPKLQQPISYYPYHPLNEVKGGFWIIYTKIE</sequence>
<dbReference type="InterPro" id="IPR017972">
    <property type="entry name" value="Cyt_P450_CS"/>
</dbReference>
<evidence type="ECO:0000256" key="8">
    <source>
        <dbReference type="ARBA" id="ARBA00022824"/>
    </source>
</evidence>
<dbReference type="PRINTS" id="PR00463">
    <property type="entry name" value="EP450I"/>
</dbReference>
<dbReference type="Gene3D" id="1.10.630.10">
    <property type="entry name" value="Cytochrome P450"/>
    <property type="match status" value="1"/>
</dbReference>
<evidence type="ECO:0000256" key="12">
    <source>
        <dbReference type="ARBA" id="ARBA00023033"/>
    </source>
</evidence>
<dbReference type="PANTHER" id="PTHR24292">
    <property type="entry name" value="CYTOCHROME P450"/>
    <property type="match status" value="1"/>
</dbReference>
<dbReference type="AlphaFoldDB" id="A0ABD1F5M2"/>
<keyword evidence="10 15" id="KW-0560">Oxidoreductase</keyword>
<evidence type="ECO:0000256" key="3">
    <source>
        <dbReference type="ARBA" id="ARBA00004174"/>
    </source>
</evidence>
<comment type="similarity">
    <text evidence="5 15">Belongs to the cytochrome P450 family.</text>
</comment>
<proteinExistence type="inferred from homology"/>
<dbReference type="SUPFAM" id="SSF48264">
    <property type="entry name" value="Cytochrome P450"/>
    <property type="match status" value="1"/>
</dbReference>
<evidence type="ECO:0000313" key="17">
    <source>
        <dbReference type="Proteomes" id="UP001566132"/>
    </source>
</evidence>
<feature type="binding site" description="axial binding residue" evidence="14">
    <location>
        <position position="443"/>
    </location>
    <ligand>
        <name>heme</name>
        <dbReference type="ChEBI" id="CHEBI:30413"/>
    </ligand>
    <ligandPart>
        <name>Fe</name>
        <dbReference type="ChEBI" id="CHEBI:18248"/>
    </ligandPart>
</feature>
<evidence type="ECO:0000256" key="15">
    <source>
        <dbReference type="RuleBase" id="RU000461"/>
    </source>
</evidence>
<name>A0ABD1F5M2_HYPHA</name>
<dbReference type="GO" id="GO:0046872">
    <property type="term" value="F:metal ion binding"/>
    <property type="evidence" value="ECO:0007669"/>
    <property type="project" value="UniProtKB-KW"/>
</dbReference>
<evidence type="ECO:0000256" key="7">
    <source>
        <dbReference type="ARBA" id="ARBA00022723"/>
    </source>
</evidence>
<evidence type="ECO:0000256" key="6">
    <source>
        <dbReference type="ARBA" id="ARBA00022617"/>
    </source>
</evidence>
<keyword evidence="17" id="KW-1185">Reference proteome</keyword>
<gene>
    <name evidence="16" type="ORF">ABEB36_002228</name>
</gene>
<keyword evidence="13" id="KW-0472">Membrane</keyword>
<dbReference type="InterPro" id="IPR050476">
    <property type="entry name" value="Insect_CytP450_Detox"/>
</dbReference>
<dbReference type="InterPro" id="IPR001128">
    <property type="entry name" value="Cyt_P450"/>
</dbReference>
<dbReference type="GO" id="GO:0004497">
    <property type="term" value="F:monooxygenase activity"/>
    <property type="evidence" value="ECO:0007669"/>
    <property type="project" value="UniProtKB-KW"/>
</dbReference>
<evidence type="ECO:0000256" key="10">
    <source>
        <dbReference type="ARBA" id="ARBA00023002"/>
    </source>
</evidence>
<organism evidence="16 17">
    <name type="scientific">Hypothenemus hampei</name>
    <name type="common">Coffee berry borer</name>
    <dbReference type="NCBI Taxonomy" id="57062"/>
    <lineage>
        <taxon>Eukaryota</taxon>
        <taxon>Metazoa</taxon>
        <taxon>Ecdysozoa</taxon>
        <taxon>Arthropoda</taxon>
        <taxon>Hexapoda</taxon>
        <taxon>Insecta</taxon>
        <taxon>Pterygota</taxon>
        <taxon>Neoptera</taxon>
        <taxon>Endopterygota</taxon>
        <taxon>Coleoptera</taxon>
        <taxon>Polyphaga</taxon>
        <taxon>Cucujiformia</taxon>
        <taxon>Curculionidae</taxon>
        <taxon>Scolytinae</taxon>
        <taxon>Hypothenemus</taxon>
    </lineage>
</organism>
<evidence type="ECO:0000256" key="11">
    <source>
        <dbReference type="ARBA" id="ARBA00023004"/>
    </source>
</evidence>
<keyword evidence="7 14" id="KW-0479">Metal-binding</keyword>
<accession>A0ABD1F5M2</accession>
<dbReference type="PRINTS" id="PR00385">
    <property type="entry name" value="P450"/>
</dbReference>
<evidence type="ECO:0008006" key="18">
    <source>
        <dbReference type="Google" id="ProtNLM"/>
    </source>
</evidence>
<protein>
    <recommendedName>
        <fullName evidence="18">Cytochrome P450</fullName>
    </recommendedName>
</protein>
<dbReference type="Proteomes" id="UP001566132">
    <property type="component" value="Unassembled WGS sequence"/>
</dbReference>
<reference evidence="16 17" key="1">
    <citation type="submission" date="2024-05" db="EMBL/GenBank/DDBJ databases">
        <title>Genetic variation in Jamaican populations of the coffee berry borer (Hypothenemus hampei).</title>
        <authorList>
            <person name="Errbii M."/>
            <person name="Myrie A."/>
        </authorList>
    </citation>
    <scope>NUCLEOTIDE SEQUENCE [LARGE SCALE GENOMIC DNA]</scope>
    <source>
        <strain evidence="16">JA-Hopewell-2020-01-JO</strain>
        <tissue evidence="16">Whole body</tissue>
    </source>
</reference>
<evidence type="ECO:0000256" key="13">
    <source>
        <dbReference type="ARBA" id="ARBA00023136"/>
    </source>
</evidence>
<keyword evidence="9" id="KW-0492">Microsome</keyword>
<evidence type="ECO:0000313" key="16">
    <source>
        <dbReference type="EMBL" id="KAL1512671.1"/>
    </source>
</evidence>
<keyword evidence="12 15" id="KW-0503">Monooxygenase</keyword>
<evidence type="ECO:0000256" key="9">
    <source>
        <dbReference type="ARBA" id="ARBA00022848"/>
    </source>
</evidence>
<evidence type="ECO:0000256" key="2">
    <source>
        <dbReference type="ARBA" id="ARBA00003690"/>
    </source>
</evidence>
<comment type="function">
    <text evidence="2">May be involved in the metabolism of insect hormones and in the breakdown of synthetic insecticides.</text>
</comment>
<dbReference type="EMBL" id="JBDJPC010000002">
    <property type="protein sequence ID" value="KAL1512671.1"/>
    <property type="molecule type" value="Genomic_DNA"/>
</dbReference>
<dbReference type="PANTHER" id="PTHR24292:SF84">
    <property type="entry name" value="CYTOCHROME P450 28A5-RELATED"/>
    <property type="match status" value="1"/>
</dbReference>
<dbReference type="InterPro" id="IPR036396">
    <property type="entry name" value="Cyt_P450_sf"/>
</dbReference>
<dbReference type="GO" id="GO:0005789">
    <property type="term" value="C:endoplasmic reticulum membrane"/>
    <property type="evidence" value="ECO:0007669"/>
    <property type="project" value="UniProtKB-SubCell"/>
</dbReference>
<keyword evidence="11 14" id="KW-0408">Iron</keyword>